<protein>
    <submittedName>
        <fullName evidence="1">Uncharacterized protein</fullName>
    </submittedName>
</protein>
<evidence type="ECO:0000313" key="1">
    <source>
        <dbReference type="EMBL" id="MBA0635254.1"/>
    </source>
</evidence>
<keyword evidence="2" id="KW-1185">Reference proteome</keyword>
<dbReference type="Proteomes" id="UP000593561">
    <property type="component" value="Unassembled WGS sequence"/>
</dbReference>
<name>A0A7J8TAS5_GOSDV</name>
<comment type="caution">
    <text evidence="1">The sequence shown here is derived from an EMBL/GenBank/DDBJ whole genome shotgun (WGS) entry which is preliminary data.</text>
</comment>
<gene>
    <name evidence="1" type="ORF">Godav_026051</name>
</gene>
<dbReference type="EMBL" id="JABFAC010241225">
    <property type="protein sequence ID" value="MBA0635254.1"/>
    <property type="molecule type" value="Genomic_DNA"/>
</dbReference>
<reference evidence="1 2" key="1">
    <citation type="journal article" date="2019" name="Genome Biol. Evol.">
        <title>Insights into the evolution of the New World diploid cottons (Gossypium, subgenus Houzingenia) based on genome sequencing.</title>
        <authorList>
            <person name="Grover C.E."/>
            <person name="Arick M.A. 2nd"/>
            <person name="Thrash A."/>
            <person name="Conover J.L."/>
            <person name="Sanders W.S."/>
            <person name="Peterson D.G."/>
            <person name="Frelichowski J.E."/>
            <person name="Scheffler J.A."/>
            <person name="Scheffler B.E."/>
            <person name="Wendel J.F."/>
        </authorList>
    </citation>
    <scope>NUCLEOTIDE SEQUENCE [LARGE SCALE GENOMIC DNA]</scope>
    <source>
        <strain evidence="1">27</strain>
        <tissue evidence="1">Leaf</tissue>
    </source>
</reference>
<accession>A0A7J8TAS5</accession>
<sequence length="48" mass="5701">MYSPEPNLVLVHVRYLNRELNMEREFLGKVEDNVAVRAWSKKVQQKKG</sequence>
<evidence type="ECO:0000313" key="2">
    <source>
        <dbReference type="Proteomes" id="UP000593561"/>
    </source>
</evidence>
<proteinExistence type="predicted"/>
<organism evidence="1 2">
    <name type="scientific">Gossypium davidsonii</name>
    <name type="common">Davidson's cotton</name>
    <name type="synonym">Gossypium klotzschianum subsp. davidsonii</name>
    <dbReference type="NCBI Taxonomy" id="34287"/>
    <lineage>
        <taxon>Eukaryota</taxon>
        <taxon>Viridiplantae</taxon>
        <taxon>Streptophyta</taxon>
        <taxon>Embryophyta</taxon>
        <taxon>Tracheophyta</taxon>
        <taxon>Spermatophyta</taxon>
        <taxon>Magnoliopsida</taxon>
        <taxon>eudicotyledons</taxon>
        <taxon>Gunneridae</taxon>
        <taxon>Pentapetalae</taxon>
        <taxon>rosids</taxon>
        <taxon>malvids</taxon>
        <taxon>Malvales</taxon>
        <taxon>Malvaceae</taxon>
        <taxon>Malvoideae</taxon>
        <taxon>Gossypium</taxon>
    </lineage>
</organism>
<dbReference type="AlphaFoldDB" id="A0A7J8TAS5"/>